<name>A0ABR3NCI8_9TELE</name>
<protein>
    <submittedName>
        <fullName evidence="1">Uncharacterized protein</fullName>
    </submittedName>
</protein>
<dbReference type="Gene3D" id="4.10.60.10">
    <property type="entry name" value="Zinc finger, CCHC-type"/>
    <property type="match status" value="1"/>
</dbReference>
<dbReference type="Proteomes" id="UP001558613">
    <property type="component" value="Unassembled WGS sequence"/>
</dbReference>
<dbReference type="EMBL" id="JAYMGO010000005">
    <property type="protein sequence ID" value="KAL1274567.1"/>
    <property type="molecule type" value="Genomic_DNA"/>
</dbReference>
<accession>A0ABR3NCI8</accession>
<comment type="caution">
    <text evidence="1">The sequence shown here is derived from an EMBL/GenBank/DDBJ whole genome shotgun (WGS) entry which is preliminary data.</text>
</comment>
<evidence type="ECO:0000313" key="1">
    <source>
        <dbReference type="EMBL" id="KAL1274567.1"/>
    </source>
</evidence>
<proteinExistence type="predicted"/>
<sequence>MWESHLRSSLMSGLKPEITAIIKQTCIGWEDEKLEKIRQHALLAKRLLEEKARGQGRGRGRGHRLSLIDPDICYYRFEKGHWRSQCSKLIGHEAFGPTKEKAKAD</sequence>
<organism evidence="1 2">
    <name type="scientific">Cirrhinus molitorella</name>
    <name type="common">mud carp</name>
    <dbReference type="NCBI Taxonomy" id="172907"/>
    <lineage>
        <taxon>Eukaryota</taxon>
        <taxon>Metazoa</taxon>
        <taxon>Chordata</taxon>
        <taxon>Craniata</taxon>
        <taxon>Vertebrata</taxon>
        <taxon>Euteleostomi</taxon>
        <taxon>Actinopterygii</taxon>
        <taxon>Neopterygii</taxon>
        <taxon>Teleostei</taxon>
        <taxon>Ostariophysi</taxon>
        <taxon>Cypriniformes</taxon>
        <taxon>Cyprinidae</taxon>
        <taxon>Labeoninae</taxon>
        <taxon>Labeonini</taxon>
        <taxon>Cirrhinus</taxon>
    </lineage>
</organism>
<reference evidence="1 2" key="1">
    <citation type="submission" date="2023-09" db="EMBL/GenBank/DDBJ databases">
        <authorList>
            <person name="Wang M."/>
        </authorList>
    </citation>
    <scope>NUCLEOTIDE SEQUENCE [LARGE SCALE GENOMIC DNA]</scope>
    <source>
        <strain evidence="1">GT-2023</strain>
        <tissue evidence="1">Liver</tissue>
    </source>
</reference>
<gene>
    <name evidence="1" type="ORF">QQF64_027381</name>
</gene>
<evidence type="ECO:0000313" key="2">
    <source>
        <dbReference type="Proteomes" id="UP001558613"/>
    </source>
</evidence>
<keyword evidence="2" id="KW-1185">Reference proteome</keyword>